<protein>
    <submittedName>
        <fullName evidence="7">PAS modulated sigma54 specific transcriptional regulator, Fis family</fullName>
    </submittedName>
</protein>
<dbReference type="PROSITE" id="PS00688">
    <property type="entry name" value="SIGMA54_INTERACT_3"/>
    <property type="match status" value="1"/>
</dbReference>
<dbReference type="OrthoDB" id="9803970at2"/>
<evidence type="ECO:0000256" key="3">
    <source>
        <dbReference type="ARBA" id="ARBA00023015"/>
    </source>
</evidence>
<dbReference type="Gene3D" id="3.40.50.300">
    <property type="entry name" value="P-loop containing nucleotide triphosphate hydrolases"/>
    <property type="match status" value="1"/>
</dbReference>
<dbReference type="GO" id="GO:0006355">
    <property type="term" value="P:regulation of DNA-templated transcription"/>
    <property type="evidence" value="ECO:0007669"/>
    <property type="project" value="InterPro"/>
</dbReference>
<evidence type="ECO:0000256" key="4">
    <source>
        <dbReference type="ARBA" id="ARBA00023125"/>
    </source>
</evidence>
<dbReference type="InterPro" id="IPR025943">
    <property type="entry name" value="Sigma_54_int_dom_ATP-bd_2"/>
</dbReference>
<accession>D9QUS8</accession>
<dbReference type="InterPro" id="IPR009057">
    <property type="entry name" value="Homeodomain-like_sf"/>
</dbReference>
<dbReference type="Pfam" id="PF25601">
    <property type="entry name" value="AAA_lid_14"/>
    <property type="match status" value="1"/>
</dbReference>
<dbReference type="AlphaFoldDB" id="D9QUS8"/>
<dbReference type="KEGG" id="aar:Acear_0441"/>
<dbReference type="PANTHER" id="PTHR32071:SF57">
    <property type="entry name" value="C4-DICARBOXYLATE TRANSPORT TRANSCRIPTIONAL REGULATORY PROTEIN DCTD"/>
    <property type="match status" value="1"/>
</dbReference>
<dbReference type="Gene3D" id="1.10.10.60">
    <property type="entry name" value="Homeodomain-like"/>
    <property type="match status" value="1"/>
</dbReference>
<dbReference type="SMART" id="SM00382">
    <property type="entry name" value="AAA"/>
    <property type="match status" value="1"/>
</dbReference>
<evidence type="ECO:0000313" key="8">
    <source>
        <dbReference type="Proteomes" id="UP000001661"/>
    </source>
</evidence>
<dbReference type="SUPFAM" id="SSF52540">
    <property type="entry name" value="P-loop containing nucleoside triphosphate hydrolases"/>
    <property type="match status" value="1"/>
</dbReference>
<dbReference type="InterPro" id="IPR002078">
    <property type="entry name" value="Sigma_54_int"/>
</dbReference>
<dbReference type="Gene3D" id="3.30.450.40">
    <property type="match status" value="1"/>
</dbReference>
<dbReference type="InterPro" id="IPR000014">
    <property type="entry name" value="PAS"/>
</dbReference>
<dbReference type="InterPro" id="IPR035965">
    <property type="entry name" value="PAS-like_dom_sf"/>
</dbReference>
<dbReference type="RefSeq" id="WP_013277433.1">
    <property type="nucleotide sequence ID" value="NC_014378.1"/>
</dbReference>
<dbReference type="EMBL" id="CP002105">
    <property type="protein sequence ID" value="ADL11987.1"/>
    <property type="molecule type" value="Genomic_DNA"/>
</dbReference>
<proteinExistence type="predicted"/>
<evidence type="ECO:0000256" key="1">
    <source>
        <dbReference type="ARBA" id="ARBA00022741"/>
    </source>
</evidence>
<name>D9QUS8_ACEAZ</name>
<keyword evidence="3" id="KW-0805">Transcription regulation</keyword>
<reference evidence="7 8" key="1">
    <citation type="journal article" date="2010" name="Stand. Genomic Sci.">
        <title>Complete genome sequence of Acetohalobium arabaticum type strain (Z-7288).</title>
        <authorList>
            <person name="Sikorski J."/>
            <person name="Lapidus A."/>
            <person name="Chertkov O."/>
            <person name="Lucas S."/>
            <person name="Copeland A."/>
            <person name="Glavina Del Rio T."/>
            <person name="Nolan M."/>
            <person name="Tice H."/>
            <person name="Cheng J.F."/>
            <person name="Han C."/>
            <person name="Brambilla E."/>
            <person name="Pitluck S."/>
            <person name="Liolios K."/>
            <person name="Ivanova N."/>
            <person name="Mavromatis K."/>
            <person name="Mikhailova N."/>
            <person name="Pati A."/>
            <person name="Bruce D."/>
            <person name="Detter C."/>
            <person name="Tapia R."/>
            <person name="Goodwin L."/>
            <person name="Chen A."/>
            <person name="Palaniappan K."/>
            <person name="Land M."/>
            <person name="Hauser L."/>
            <person name="Chang Y.J."/>
            <person name="Jeffries C.D."/>
            <person name="Rohde M."/>
            <person name="Goker M."/>
            <person name="Spring S."/>
            <person name="Woyke T."/>
            <person name="Bristow J."/>
            <person name="Eisen J.A."/>
            <person name="Markowitz V."/>
            <person name="Hugenholtz P."/>
            <person name="Kyrpides N.C."/>
            <person name="Klenk H.P."/>
        </authorList>
    </citation>
    <scope>NUCLEOTIDE SEQUENCE [LARGE SCALE GENOMIC DNA]</scope>
    <source>
        <strain evidence="8">ATCC 49924 / DSM 5501 / Z-7288</strain>
    </source>
</reference>
<dbReference type="Pfam" id="PF15714">
    <property type="entry name" value="SpoVT_C"/>
    <property type="match status" value="1"/>
</dbReference>
<dbReference type="InterPro" id="IPR058031">
    <property type="entry name" value="AAA_lid_NorR"/>
</dbReference>
<dbReference type="Pfam" id="PF13188">
    <property type="entry name" value="PAS_8"/>
    <property type="match status" value="1"/>
</dbReference>
<dbReference type="Proteomes" id="UP000001661">
    <property type="component" value="Chromosome"/>
</dbReference>
<dbReference type="PROSITE" id="PS00675">
    <property type="entry name" value="SIGMA54_INTERACT_1"/>
    <property type="match status" value="1"/>
</dbReference>
<evidence type="ECO:0000259" key="6">
    <source>
        <dbReference type="PROSITE" id="PS50045"/>
    </source>
</evidence>
<evidence type="ECO:0000256" key="2">
    <source>
        <dbReference type="ARBA" id="ARBA00022840"/>
    </source>
</evidence>
<dbReference type="InterPro" id="IPR025662">
    <property type="entry name" value="Sigma_54_int_dom_ATP-bd_1"/>
</dbReference>
<keyword evidence="2" id="KW-0067">ATP-binding</keyword>
<keyword evidence="8" id="KW-1185">Reference proteome</keyword>
<sequence>MTKLKELKKFIQQIANAFAAVMDYEIGILDDEVEIVAGTGKYKEIVNSRVGSGCITDRLISNSNSKSFFVEDTDSNDLCNRCQFKKECPVLAVVISPIKFSGQVVGTFALMAFDETQRQNLITNRSNLITFSEKVADFLSSTLAEKEMRKQMGILADQFKAVINSVHEGIIAINAQGNITHINQSATEVLKLNQVQTGKNIKSFFPELNLERIFSDSIMKNDYCETKLKYKQGEEEFELLCNITLIKNNEQVIGATISFRGLEEMKQLATKIIAEDQQSAFDKIKGTSNEIINLKKQMHKVAQTSSTVLICGESGTGKGMFARAIHEESDRKEEAFISVNCAAIPENLLESELFGYEEGAFTGAKKGGKPGKFELAHKGTIFLDEIGDMPLHFQVKLLKVIEDKKLERVGGVESIDIDVRIIAATHQDLKKMVKEGKFRKDLFYRLNVIPFSIPPLRERKEDILLLSHFFLQRYSHLLGKDIEGFTEGAKQKLLNYSWPGNIRELENSIEYAVNIATSNYITEKYLPETILESFSGNEETSVVPTLNEVERKTIIKALQEFGTSGKGKEKAAEALGIGRSTLYRKLDDYNIELS</sequence>
<dbReference type="InterPro" id="IPR025944">
    <property type="entry name" value="Sigma_54_int_dom_CS"/>
</dbReference>
<dbReference type="InterPro" id="IPR029016">
    <property type="entry name" value="GAF-like_dom_sf"/>
</dbReference>
<gene>
    <name evidence="7" type="ordered locus">Acear_0441</name>
</gene>
<organism evidence="7 8">
    <name type="scientific">Acetohalobium arabaticum (strain ATCC 49924 / DSM 5501 / Z-7288)</name>
    <dbReference type="NCBI Taxonomy" id="574087"/>
    <lineage>
        <taxon>Bacteria</taxon>
        <taxon>Bacillati</taxon>
        <taxon>Bacillota</taxon>
        <taxon>Clostridia</taxon>
        <taxon>Halanaerobiales</taxon>
        <taxon>Halobacteroidaceae</taxon>
        <taxon>Acetohalobium</taxon>
    </lineage>
</organism>
<dbReference type="PROSITE" id="PS00676">
    <property type="entry name" value="SIGMA54_INTERACT_2"/>
    <property type="match status" value="1"/>
</dbReference>
<dbReference type="InterPro" id="IPR003593">
    <property type="entry name" value="AAA+_ATPase"/>
</dbReference>
<dbReference type="CDD" id="cd00009">
    <property type="entry name" value="AAA"/>
    <property type="match status" value="1"/>
</dbReference>
<dbReference type="GO" id="GO:0005524">
    <property type="term" value="F:ATP binding"/>
    <property type="evidence" value="ECO:0007669"/>
    <property type="project" value="UniProtKB-KW"/>
</dbReference>
<keyword evidence="4" id="KW-0238">DNA-binding</keyword>
<dbReference type="Pfam" id="PF00158">
    <property type="entry name" value="Sigma54_activat"/>
    <property type="match status" value="1"/>
</dbReference>
<keyword evidence="1" id="KW-0547">Nucleotide-binding</keyword>
<dbReference type="PROSITE" id="PS50045">
    <property type="entry name" value="SIGMA54_INTERACT_4"/>
    <property type="match status" value="1"/>
</dbReference>
<dbReference type="Pfam" id="PF02954">
    <property type="entry name" value="HTH_8"/>
    <property type="match status" value="1"/>
</dbReference>
<evidence type="ECO:0000313" key="7">
    <source>
        <dbReference type="EMBL" id="ADL11987.1"/>
    </source>
</evidence>
<dbReference type="GO" id="GO:0043565">
    <property type="term" value="F:sequence-specific DNA binding"/>
    <property type="evidence" value="ECO:0007669"/>
    <property type="project" value="InterPro"/>
</dbReference>
<dbReference type="eggNOG" id="COG3829">
    <property type="taxonomic scope" value="Bacteria"/>
</dbReference>
<dbReference type="InterPro" id="IPR002197">
    <property type="entry name" value="HTH_Fis"/>
</dbReference>
<dbReference type="SMART" id="SM00091">
    <property type="entry name" value="PAS"/>
    <property type="match status" value="1"/>
</dbReference>
<dbReference type="STRING" id="574087.Acear_0441"/>
<dbReference type="SUPFAM" id="SSF46689">
    <property type="entry name" value="Homeodomain-like"/>
    <property type="match status" value="1"/>
</dbReference>
<dbReference type="InterPro" id="IPR027417">
    <property type="entry name" value="P-loop_NTPase"/>
</dbReference>
<evidence type="ECO:0000256" key="5">
    <source>
        <dbReference type="ARBA" id="ARBA00023163"/>
    </source>
</evidence>
<dbReference type="CDD" id="cd00130">
    <property type="entry name" value="PAS"/>
    <property type="match status" value="1"/>
</dbReference>
<dbReference type="SUPFAM" id="SSF55785">
    <property type="entry name" value="PYP-like sensor domain (PAS domain)"/>
    <property type="match status" value="1"/>
</dbReference>
<dbReference type="PANTHER" id="PTHR32071">
    <property type="entry name" value="TRANSCRIPTIONAL REGULATORY PROTEIN"/>
    <property type="match status" value="1"/>
</dbReference>
<dbReference type="Gene3D" id="1.10.8.60">
    <property type="match status" value="1"/>
</dbReference>
<dbReference type="HOGENOM" id="CLU_000445_8_1_9"/>
<keyword evidence="5" id="KW-0804">Transcription</keyword>
<dbReference type="Gene3D" id="3.30.450.20">
    <property type="entry name" value="PAS domain"/>
    <property type="match status" value="1"/>
</dbReference>
<feature type="domain" description="Sigma-54 factor interaction" evidence="6">
    <location>
        <begin position="284"/>
        <end position="514"/>
    </location>
</feature>
<dbReference type="FunFam" id="3.40.50.300:FF:000006">
    <property type="entry name" value="DNA-binding transcriptional regulator NtrC"/>
    <property type="match status" value="1"/>
</dbReference>